<organism evidence="1 2">
    <name type="scientific">Desulfonema limicola</name>
    <dbReference type="NCBI Taxonomy" id="45656"/>
    <lineage>
        <taxon>Bacteria</taxon>
        <taxon>Pseudomonadati</taxon>
        <taxon>Thermodesulfobacteriota</taxon>
        <taxon>Desulfobacteria</taxon>
        <taxon>Desulfobacterales</taxon>
        <taxon>Desulfococcaceae</taxon>
        <taxon>Desulfonema</taxon>
    </lineage>
</organism>
<dbReference type="RefSeq" id="WP_207689656.1">
    <property type="nucleotide sequence ID" value="NZ_CP061799.1"/>
</dbReference>
<dbReference type="SUPFAM" id="SSF47413">
    <property type="entry name" value="lambda repressor-like DNA-binding domains"/>
    <property type="match status" value="1"/>
</dbReference>
<dbReference type="EMBL" id="CP061799">
    <property type="protein sequence ID" value="QTA83874.1"/>
    <property type="molecule type" value="Genomic_DNA"/>
</dbReference>
<sequence>MNTLTNYQIINNKAGKPLFVVIPYDEFQLIQKQFSYEPVLPNEVVGLHIMEDKSLLCAWREYKNILPETMAESMGITIAEYTALEKANILASHMLTKAANVLGIDAELLTE</sequence>
<dbReference type="KEGG" id="dli:dnl_62960"/>
<reference evidence="1" key="1">
    <citation type="journal article" date="2021" name="Microb. Physiol.">
        <title>Proteogenomic Insights into the Physiology of Marine, Sulfate-Reducing, Filamentous Desulfonema limicola and Desulfonema magnum.</title>
        <authorList>
            <person name="Schnaars V."/>
            <person name="Wohlbrand L."/>
            <person name="Scheve S."/>
            <person name="Hinrichs C."/>
            <person name="Reinhardt R."/>
            <person name="Rabus R."/>
        </authorList>
    </citation>
    <scope>NUCLEOTIDE SEQUENCE</scope>
    <source>
        <strain evidence="1">5ac10</strain>
    </source>
</reference>
<gene>
    <name evidence="1" type="ORF">dnl_62960</name>
</gene>
<accession>A0A975BEW6</accession>
<dbReference type="AlphaFoldDB" id="A0A975BEW6"/>
<evidence type="ECO:0008006" key="3">
    <source>
        <dbReference type="Google" id="ProtNLM"/>
    </source>
</evidence>
<evidence type="ECO:0000313" key="1">
    <source>
        <dbReference type="EMBL" id="QTA83874.1"/>
    </source>
</evidence>
<protein>
    <recommendedName>
        <fullName evidence="3">Transcriptional regulator</fullName>
    </recommendedName>
</protein>
<evidence type="ECO:0000313" key="2">
    <source>
        <dbReference type="Proteomes" id="UP000663720"/>
    </source>
</evidence>
<proteinExistence type="predicted"/>
<dbReference type="InterPro" id="IPR010982">
    <property type="entry name" value="Lambda_DNA-bd_dom_sf"/>
</dbReference>
<dbReference type="GO" id="GO:0003677">
    <property type="term" value="F:DNA binding"/>
    <property type="evidence" value="ECO:0007669"/>
    <property type="project" value="InterPro"/>
</dbReference>
<keyword evidence="2" id="KW-1185">Reference proteome</keyword>
<name>A0A975BEW6_9BACT</name>
<dbReference type="Proteomes" id="UP000663720">
    <property type="component" value="Chromosome"/>
</dbReference>